<organism evidence="1 2">
    <name type="scientific">Pseudotamlana carrageenivorans</name>
    <dbReference type="NCBI Taxonomy" id="2069432"/>
    <lineage>
        <taxon>Bacteria</taxon>
        <taxon>Pseudomonadati</taxon>
        <taxon>Bacteroidota</taxon>
        <taxon>Flavobacteriia</taxon>
        <taxon>Flavobacteriales</taxon>
        <taxon>Flavobacteriaceae</taxon>
        <taxon>Pseudotamlana</taxon>
    </lineage>
</organism>
<accession>A0A2I7SF31</accession>
<protein>
    <submittedName>
        <fullName evidence="1">Uncharacterized protein</fullName>
    </submittedName>
</protein>
<keyword evidence="2" id="KW-1185">Reference proteome</keyword>
<reference evidence="2" key="1">
    <citation type="submission" date="2018-01" db="EMBL/GenBank/DDBJ databases">
        <title>Complete genome of Tamlana sp. UJ94.</title>
        <authorList>
            <person name="Jung J."/>
            <person name="Chung D."/>
            <person name="Bae S.S."/>
            <person name="Baek K."/>
        </authorList>
    </citation>
    <scope>NUCLEOTIDE SEQUENCE [LARGE SCALE GENOMIC DNA]</scope>
    <source>
        <strain evidence="2">UJ94</strain>
    </source>
</reference>
<name>A0A2I7SF31_9FLAO</name>
<gene>
    <name evidence="1" type="ORF">C1A40_03045</name>
</gene>
<proteinExistence type="predicted"/>
<dbReference type="KEGG" id="taj:C1A40_03045"/>
<dbReference type="Proteomes" id="UP000236592">
    <property type="component" value="Chromosome"/>
</dbReference>
<evidence type="ECO:0000313" key="2">
    <source>
        <dbReference type="Proteomes" id="UP000236592"/>
    </source>
</evidence>
<sequence>MLIKAMTQHYTIEIIDTDTHFKLTYRDNKFKKLEHLRGRFNSATLKQIGRIIPHTESNLKAFETLFKNKVLYTKVVAEKSLYAKFLSEWYSFFERFTGLPPKFTGMDGKSLKSIITYLTQIGGNETEALALWQVVLSKWNTLKEFHKQNTDLKYINSKLNIILHEIKQQNNTFATGTNGSVQL</sequence>
<evidence type="ECO:0000313" key="1">
    <source>
        <dbReference type="EMBL" id="AUS04511.1"/>
    </source>
</evidence>
<dbReference type="EMBL" id="CP025938">
    <property type="protein sequence ID" value="AUS04511.1"/>
    <property type="molecule type" value="Genomic_DNA"/>
</dbReference>
<dbReference type="AlphaFoldDB" id="A0A2I7SF31"/>